<evidence type="ECO:0000313" key="5">
    <source>
        <dbReference type="Proteomes" id="UP001596084"/>
    </source>
</evidence>
<keyword evidence="1" id="KW-0479">Metal-binding</keyword>
<evidence type="ECO:0000259" key="3">
    <source>
        <dbReference type="Pfam" id="PF05567"/>
    </source>
</evidence>
<dbReference type="InterPro" id="IPR008707">
    <property type="entry name" value="B-propeller_PilY1"/>
</dbReference>
<evidence type="ECO:0000313" key="4">
    <source>
        <dbReference type="EMBL" id="MFC5523963.1"/>
    </source>
</evidence>
<gene>
    <name evidence="4" type="ORF">ACFPP7_24090</name>
</gene>
<comment type="caution">
    <text evidence="4">The sequence shown here is derived from an EMBL/GenBank/DDBJ whole genome shotgun (WGS) entry which is preliminary data.</text>
</comment>
<dbReference type="Pfam" id="PF05567">
    <property type="entry name" value="T4P_PilY1"/>
    <property type="match status" value="1"/>
</dbReference>
<sequence length="1378" mass="148590">MNFRISLSGSSRKTFKVWGIRLAVLSALSAITVGVVISQTITLPPEIVLPAEPLYMNGAKTKGNLTLALSVEFPTVGQTYRDNFDSTKEYVGYFDPKACYRAVLSSGSVGNYFDWQANKGTSSATCKNSEFDGNFMNWATSSAIDIMRYGLTGGNRVLDENNTTVVERAWLPDNFYNNSSYFSEKFVPNSQLSGRTENPPESFPNGMWIYNCKNRVYFANAQDTNATGNSSCAAPFAVANALSPKLIKANANNKGNYYEVRNLVCDPNSATNRLMTYDPATKKWSGLCYRYPNGKHKPVGQFQMNADNLRVSVLSYLQDNSRSRYGGVLRAPLKYLGPKNYDSNFNLLTAANARSEWDANTGVFIDNPQNGDATYGAQGYPKSGAIMYINKFGTLNPDAIGSYKSYDPLSELYYEAIRYLQGKQPTAEAISGLTGTAASVKALQENFPAYRTWTDPFAGFTDTTDTGKGCLRNSILTIADVFTHGDRSVPGNGFNNYDDFVRGAETSPALDVPFWTSVVGSFESKTTSTATVTYTDSQGRTQTAGNLASNTTYSWLSDASTRVTGAGAKPSDLTLEGNSGGSYHMAGLAYWANTQSFRADLPKGRIKTYSIDVNERRDSDNVDFRRTRQLYLGAKYGGFDDSAAGNTGNPYAGGTNVLWQGSDGEAKNYFLVSDAAKFLDSLSEVFARVVEETGSIAGGAISTQRLTVGQAAAVFQARFNPVANFWSGRLLKFPLSLDTAGTSLIIGSTPTWEAGQVLTADTLADNGAARNIIIGAPIGAQATVSPTLFNWTDLAQAHKDSLNTVPYSNPVAADTLGEDRLAYLRGDRRKEIKPATPLEPFRPRDIVLGDIVNSGLVYMGKPSGSITGTTYNTFFNDNKNRKPVIFANANDGMLHAFYDSNGKEAFAYIPGFVAGKLNQIPDQDYSHFSINDATPAVAEAYLERVEGMVGKQWRSVLVSGVGAGGQGLFALDVTDPENFKKENVLWEFTDRDHPAMGNVIGTPKIVKLRTTNAGVTPDYKWYAVVASGVNNYTADGFKSTTGNPSIFIIDLSNQLAKNGGVAWTEGTNFWRIELPQTSTAIAKGLVGFTTVENRQTGAVDSLYAGDLQGNVWKLNFTLKGTGSLTTNATTNLTIFNAKTGTSNTFFVAKDSSNALQPITGEPVINNAFFDSKLVSFGTGKYLEIADTSVPTTVTNSFYTLLDNTKAISGRSVLQQGSVSTSGAVTVPSFVYGTPPDASSTLKMGWYIDFDKSIGERQVSDITAEFGQLFFGSLFPTKGSCGEGGGRFYAANALTGNGVSELSQVGILAAPLVLEIGSTALTNSDTSGQRTATRRAGIITQGSKGLKVAATSGGGLTYSEQVGRLSWRQINNYRENKNN</sequence>
<dbReference type="EMBL" id="JBHSMX010000066">
    <property type="protein sequence ID" value="MFC5523963.1"/>
    <property type="molecule type" value="Genomic_DNA"/>
</dbReference>
<proteinExistence type="predicted"/>
<protein>
    <submittedName>
        <fullName evidence="4">Pilus assembly protein</fullName>
    </submittedName>
</protein>
<name>A0ABW0QGQ3_9BURK</name>
<dbReference type="Proteomes" id="UP001596084">
    <property type="component" value="Unassembled WGS sequence"/>
</dbReference>
<organism evidence="4 5">
    <name type="scientific">Polaromonas jejuensis</name>
    <dbReference type="NCBI Taxonomy" id="457502"/>
    <lineage>
        <taxon>Bacteria</taxon>
        <taxon>Pseudomonadati</taxon>
        <taxon>Pseudomonadota</taxon>
        <taxon>Betaproteobacteria</taxon>
        <taxon>Burkholderiales</taxon>
        <taxon>Comamonadaceae</taxon>
        <taxon>Polaromonas</taxon>
    </lineage>
</organism>
<evidence type="ECO:0000256" key="2">
    <source>
        <dbReference type="ARBA" id="ARBA00022837"/>
    </source>
</evidence>
<keyword evidence="2" id="KW-0106">Calcium</keyword>
<accession>A0ABW0QGQ3</accession>
<feature type="domain" description="PilY1 beta-propeller" evidence="3">
    <location>
        <begin position="848"/>
        <end position="1207"/>
    </location>
</feature>
<reference evidence="5" key="1">
    <citation type="journal article" date="2019" name="Int. J. Syst. Evol. Microbiol.">
        <title>The Global Catalogue of Microorganisms (GCM) 10K type strain sequencing project: providing services to taxonomists for standard genome sequencing and annotation.</title>
        <authorList>
            <consortium name="The Broad Institute Genomics Platform"/>
            <consortium name="The Broad Institute Genome Sequencing Center for Infectious Disease"/>
            <person name="Wu L."/>
            <person name="Ma J."/>
        </authorList>
    </citation>
    <scope>NUCLEOTIDE SEQUENCE [LARGE SCALE GENOMIC DNA]</scope>
    <source>
        <strain evidence="5">CGMCC 4.7277</strain>
    </source>
</reference>
<keyword evidence="5" id="KW-1185">Reference proteome</keyword>
<evidence type="ECO:0000256" key="1">
    <source>
        <dbReference type="ARBA" id="ARBA00022723"/>
    </source>
</evidence>
<dbReference type="RefSeq" id="WP_084389369.1">
    <property type="nucleotide sequence ID" value="NZ_JBHSMX010000066.1"/>
</dbReference>